<dbReference type="STRING" id="1072685.IX83_00990"/>
<dbReference type="InterPro" id="IPR041614">
    <property type="entry name" value="DprA_WH"/>
</dbReference>
<evidence type="ECO:0000259" key="2">
    <source>
        <dbReference type="Pfam" id="PF02481"/>
    </source>
</evidence>
<dbReference type="AlphaFoldDB" id="A0A077DD36"/>
<protein>
    <submittedName>
        <fullName evidence="4">Uncharacterized protein</fullName>
    </submittedName>
</protein>
<keyword evidence="5" id="KW-1185">Reference proteome</keyword>
<dbReference type="PANTHER" id="PTHR43022">
    <property type="entry name" value="PROTEIN SMF"/>
    <property type="match status" value="1"/>
</dbReference>
<proteinExistence type="inferred from homology"/>
<evidence type="ECO:0000256" key="1">
    <source>
        <dbReference type="ARBA" id="ARBA00006525"/>
    </source>
</evidence>
<organism evidence="4 5">
    <name type="scientific">Basilea psittacipulmonis DSM 24701</name>
    <dbReference type="NCBI Taxonomy" id="1072685"/>
    <lineage>
        <taxon>Bacteria</taxon>
        <taxon>Pseudomonadati</taxon>
        <taxon>Pseudomonadota</taxon>
        <taxon>Betaproteobacteria</taxon>
        <taxon>Burkholderiales</taxon>
        <taxon>Alcaligenaceae</taxon>
        <taxon>Basilea</taxon>
    </lineage>
</organism>
<dbReference type="InterPro" id="IPR003488">
    <property type="entry name" value="DprA"/>
</dbReference>
<evidence type="ECO:0000259" key="3">
    <source>
        <dbReference type="Pfam" id="PF17782"/>
    </source>
</evidence>
<dbReference type="Proteomes" id="UP000028945">
    <property type="component" value="Chromosome"/>
</dbReference>
<reference evidence="4 5" key="1">
    <citation type="journal article" date="2014" name="BMC Genomics">
        <title>A genomic perspective on a new bacterial genus and species from the Alcaligenaceae family, Basilea psittacipulmonis.</title>
        <authorList>
            <person name="Whiteson K.L."/>
            <person name="Hernandez D."/>
            <person name="Lazarevic V."/>
            <person name="Gaia N."/>
            <person name="Farinelli L."/>
            <person name="Francois P."/>
            <person name="Pilo P."/>
            <person name="Frey J."/>
            <person name="Schrenzel J."/>
        </authorList>
    </citation>
    <scope>NUCLEOTIDE SEQUENCE [LARGE SCALE GENOMIC DNA]</scope>
    <source>
        <strain evidence="4 5">DSM 24701</strain>
    </source>
</reference>
<gene>
    <name evidence="4" type="ORF">IX83_00990</name>
</gene>
<dbReference type="Pfam" id="PF17782">
    <property type="entry name" value="WHD_DprA"/>
    <property type="match status" value="1"/>
</dbReference>
<dbReference type="Pfam" id="PF02481">
    <property type="entry name" value="DNA_processg_A"/>
    <property type="match status" value="1"/>
</dbReference>
<dbReference type="Gene3D" id="1.10.10.10">
    <property type="entry name" value="Winged helix-like DNA-binding domain superfamily/Winged helix DNA-binding domain"/>
    <property type="match status" value="1"/>
</dbReference>
<dbReference type="HOGENOM" id="CLU_029601_1_1_4"/>
<dbReference type="RefSeq" id="WP_038498124.1">
    <property type="nucleotide sequence ID" value="NZ_AFWK01000091.1"/>
</dbReference>
<dbReference type="PANTHER" id="PTHR43022:SF1">
    <property type="entry name" value="PROTEIN SMF"/>
    <property type="match status" value="1"/>
</dbReference>
<comment type="similarity">
    <text evidence="1">Belongs to the DprA/Smf family.</text>
</comment>
<dbReference type="NCBIfam" id="TIGR00732">
    <property type="entry name" value="dprA"/>
    <property type="match status" value="1"/>
</dbReference>
<dbReference type="EMBL" id="CP009238">
    <property type="protein sequence ID" value="AIL32086.1"/>
    <property type="molecule type" value="Genomic_DNA"/>
</dbReference>
<dbReference type="KEGG" id="bpsi:IX83_00990"/>
<dbReference type="SUPFAM" id="SSF102405">
    <property type="entry name" value="MCP/YpsA-like"/>
    <property type="match status" value="1"/>
</dbReference>
<dbReference type="GO" id="GO:0009294">
    <property type="term" value="P:DNA-mediated transformation"/>
    <property type="evidence" value="ECO:0007669"/>
    <property type="project" value="InterPro"/>
</dbReference>
<evidence type="ECO:0000313" key="5">
    <source>
        <dbReference type="Proteomes" id="UP000028945"/>
    </source>
</evidence>
<dbReference type="eggNOG" id="COG0758">
    <property type="taxonomic scope" value="Bacteria"/>
</dbReference>
<feature type="domain" description="Smf/DprA SLOG" evidence="2">
    <location>
        <begin position="85"/>
        <end position="294"/>
    </location>
</feature>
<accession>A0A077DD36</accession>
<feature type="domain" description="DprA winged helix" evidence="3">
    <location>
        <begin position="310"/>
        <end position="364"/>
    </location>
</feature>
<dbReference type="InterPro" id="IPR057666">
    <property type="entry name" value="DrpA_SLOG"/>
</dbReference>
<sequence length="371" mass="41165">MNITAITEKELRTCLRLTLNHEIKPSFCRILLAHFGFDVFEQTASQIALLSSMEQAEIVLKPLTQEQDALLEKTMEWASKDQNFILTLADPLYPKKLLEISDPPILLYAHGHIDTLKRRMLAMVGSRNATFYGLSNAEQFAKNLAPHFCIVSGLARGIDASAHQGALAAGCPQATIAVMATGMNYIYPSENKDLAHRVAEQGLIVSEYALDTRAKNYHFPRRNRIIAGLSDGTLVIEANEKSGSLITAQLSLDMGREVFAIPGSIHSPESKGCHALIKNGAKLVESSDDVLQEFDLNGLLMQEEMTLNVQPALTNQEEKFLRKMGFEALSLEELIYHTGIDLAGLNARLFRLEQLGCVKRLPDGRYIQLSR</sequence>
<name>A0A077DD36_9BURK</name>
<dbReference type="Gene3D" id="3.40.50.450">
    <property type="match status" value="1"/>
</dbReference>
<dbReference type="OrthoDB" id="9785707at2"/>
<evidence type="ECO:0000313" key="4">
    <source>
        <dbReference type="EMBL" id="AIL32086.1"/>
    </source>
</evidence>
<dbReference type="InterPro" id="IPR036388">
    <property type="entry name" value="WH-like_DNA-bd_sf"/>
</dbReference>